<dbReference type="Gene3D" id="1.10.260.40">
    <property type="entry name" value="lambda repressor-like DNA-binding domains"/>
    <property type="match status" value="1"/>
</dbReference>
<comment type="caution">
    <text evidence="2">The sequence shown here is derived from an EMBL/GenBank/DDBJ whole genome shotgun (WGS) entry which is preliminary data.</text>
</comment>
<keyword evidence="3" id="KW-1185">Reference proteome</keyword>
<dbReference type="SUPFAM" id="SSF47413">
    <property type="entry name" value="lambda repressor-like DNA-binding domains"/>
    <property type="match status" value="1"/>
</dbReference>
<dbReference type="EMBL" id="JAVRAD010000003">
    <property type="protein sequence ID" value="MDX8329615.1"/>
    <property type="molecule type" value="Genomic_DNA"/>
</dbReference>
<dbReference type="Proteomes" id="UP001277561">
    <property type="component" value="Unassembled WGS sequence"/>
</dbReference>
<evidence type="ECO:0000259" key="1">
    <source>
        <dbReference type="PROSITE" id="PS50943"/>
    </source>
</evidence>
<reference evidence="2" key="1">
    <citation type="journal article" date="2023" name="Phytobiomes J">
        <title>Deciphering the key players within the bacterial microbiota associated with aerial crown gall tumors on rhododendron: Insights into the gallobiome.</title>
        <authorList>
            <person name="Kuzmanovic N."/>
            <person name="Nesme J."/>
            <person name="Wolf J."/>
            <person name="Neumann-Schaal M."/>
            <person name="Petersen J."/>
            <person name="Fernandez-Gnecco G."/>
            <person name="Sproeer C."/>
            <person name="Bunk B."/>
            <person name="Overmann J."/>
            <person name="Sorensen S.J."/>
            <person name="Idczak E."/>
            <person name="Smalla K."/>
        </authorList>
    </citation>
    <scope>NUCLEOTIDE SEQUENCE [LARGE SCALE GENOMIC DNA]</scope>
    <source>
        <strain evidence="2">Rho-14.1</strain>
    </source>
</reference>
<accession>A0ABU4VVU2</accession>
<dbReference type="InterPro" id="IPR010982">
    <property type="entry name" value="Lambda_DNA-bd_dom_sf"/>
</dbReference>
<proteinExistence type="predicted"/>
<evidence type="ECO:0000313" key="3">
    <source>
        <dbReference type="Proteomes" id="UP001277561"/>
    </source>
</evidence>
<name>A0ABU4VVU2_9HYPH</name>
<dbReference type="RefSeq" id="WP_320188247.1">
    <property type="nucleotide sequence ID" value="NZ_CP192764.1"/>
</dbReference>
<dbReference type="CDD" id="cd00093">
    <property type="entry name" value="HTH_XRE"/>
    <property type="match status" value="1"/>
</dbReference>
<sequence>MSFLFELDHPKDQASAVFVGQVGKHLQRAVVASGASQNEIAERLGVNKSHVSRSLSGFNNLTLKTLAEFAWALDSTVKIVISPKEIEEVQAPEVGNSNVIVFLAQQTNPDLSHQEQTAVADTELLYQAYA</sequence>
<dbReference type="PROSITE" id="PS50943">
    <property type="entry name" value="HTH_CROC1"/>
    <property type="match status" value="1"/>
</dbReference>
<protein>
    <submittedName>
        <fullName evidence="2">XRE family transcriptional regulator</fullName>
    </submittedName>
</protein>
<gene>
    <name evidence="2" type="ORF">RMS29_10285</name>
</gene>
<organism evidence="2 3">
    <name type="scientific">Agrobacterium rosae</name>
    <dbReference type="NCBI Taxonomy" id="1972867"/>
    <lineage>
        <taxon>Bacteria</taxon>
        <taxon>Pseudomonadati</taxon>
        <taxon>Pseudomonadota</taxon>
        <taxon>Alphaproteobacteria</taxon>
        <taxon>Hyphomicrobiales</taxon>
        <taxon>Rhizobiaceae</taxon>
        <taxon>Rhizobium/Agrobacterium group</taxon>
        <taxon>Agrobacterium</taxon>
    </lineage>
</organism>
<feature type="domain" description="HTH cro/C1-type" evidence="1">
    <location>
        <begin position="26"/>
        <end position="86"/>
    </location>
</feature>
<evidence type="ECO:0000313" key="2">
    <source>
        <dbReference type="EMBL" id="MDX8329615.1"/>
    </source>
</evidence>
<dbReference type="InterPro" id="IPR001387">
    <property type="entry name" value="Cro/C1-type_HTH"/>
</dbReference>